<feature type="transmembrane region" description="Helical" evidence="6">
    <location>
        <begin position="202"/>
        <end position="224"/>
    </location>
</feature>
<sequence length="697" mass="74259">MEIKKSDEKSGRVAATNAALPTSDEDPVVGVKDDGPTVDDSLILTGRKLFLAHTGFLLAVFCFSLDQTIVATALPKLASQFNALDQLTWVVSVYLLCTAGLMLLFGQLLTVLIAKYVYLSCVVIFEAGSLICGLAPNMSVLILGRAIQGVGASGIFTSILVIFAQITRLESRPILMGSFGAVFGVSSVLGPLLGGVFTDHATWRWCFYINLPIGGISIMTAILFQPANPPPGAATDSRSTVEKVLSLDWIGGLLSVATVICLLLPLQWGGVTRPWDDKVIIALFVVFAVLLIAFIAWEYRKGKDAMMPLSLFLNRSQVGASLAVVMSRIAFLGANYYLPFFYQAKGRSASQSGVDILPFMLSIILSSIIGSGFVKRTGHYYAFLVIGPLFASIGAGLLIPINEATSSARLIGYQIIFGAGIGLALQLPMLAIQAEYADRPRMVPQATSLIMFFQMLGGAIGIAIAGSVFNNQLSKELPKYAPNLPPKLVELVKQSVTVIFELDPTLRRQGAVASTNAVVPTLDEDTLAIGEKDGGPTVDDSLILTGKRLFLAHTGFLLAVFCFSLDQTIVATALPKLASEFNALDQLTWVISVYFLCTAGLMLIFGQLLTVLVAKYIYLSCVVIFEAGSLICGLAPSMSILILGRAIQGIGAAGMYTSILVIFAQITRLESRPILMGSFGAVFGGAVTTLEAVNQGA</sequence>
<dbReference type="Pfam" id="PF07690">
    <property type="entry name" value="MFS_1"/>
    <property type="match status" value="2"/>
</dbReference>
<dbReference type="EMBL" id="CAFZ01000246">
    <property type="protein sequence ID" value="CCA73701.1"/>
    <property type="molecule type" value="Genomic_DNA"/>
</dbReference>
<evidence type="ECO:0000256" key="5">
    <source>
        <dbReference type="SAM" id="MobiDB-lite"/>
    </source>
</evidence>
<dbReference type="OrthoDB" id="3437016at2759"/>
<feature type="transmembrane region" description="Helical" evidence="6">
    <location>
        <begin position="587"/>
        <end position="610"/>
    </location>
</feature>
<dbReference type="SUPFAM" id="SSF103473">
    <property type="entry name" value="MFS general substrate transporter"/>
    <property type="match status" value="2"/>
</dbReference>
<dbReference type="AlphaFoldDB" id="G4TQV8"/>
<keyword evidence="3 6" id="KW-1133">Transmembrane helix</keyword>
<dbReference type="OMA" id="CPVIMAV"/>
<dbReference type="PRINTS" id="PR01036">
    <property type="entry name" value="TCRTETB"/>
</dbReference>
<feature type="domain" description="Major facilitator superfamily (MFS) profile" evidence="7">
    <location>
        <begin position="52"/>
        <end position="507"/>
    </location>
</feature>
<feature type="transmembrane region" description="Helical" evidence="6">
    <location>
        <begin position="616"/>
        <end position="635"/>
    </location>
</feature>
<dbReference type="PANTHER" id="PTHR23501:SF198">
    <property type="entry name" value="AZOLE RESISTANCE PROTEIN 1-RELATED"/>
    <property type="match status" value="1"/>
</dbReference>
<feature type="transmembrane region" description="Helical" evidence="6">
    <location>
        <begin position="50"/>
        <end position="74"/>
    </location>
</feature>
<feature type="transmembrane region" description="Helical" evidence="6">
    <location>
        <begin position="550"/>
        <end position="575"/>
    </location>
</feature>
<feature type="domain" description="Major facilitator superfamily (MFS) profile" evidence="7">
    <location>
        <begin position="552"/>
        <end position="697"/>
    </location>
</feature>
<dbReference type="InParanoid" id="G4TQV8"/>
<gene>
    <name evidence="8" type="ORF">PIIN_07655</name>
</gene>
<dbReference type="eggNOG" id="KOG0254">
    <property type="taxonomic scope" value="Eukaryota"/>
</dbReference>
<name>G4TQV8_SERID</name>
<proteinExistence type="predicted"/>
<feature type="transmembrane region" description="Helical" evidence="6">
    <location>
        <begin position="86"/>
        <end position="105"/>
    </location>
</feature>
<dbReference type="PANTHER" id="PTHR23501">
    <property type="entry name" value="MAJOR FACILITATOR SUPERFAMILY"/>
    <property type="match status" value="1"/>
</dbReference>
<feature type="transmembrane region" description="Helical" evidence="6">
    <location>
        <begin position="356"/>
        <end position="374"/>
    </location>
</feature>
<accession>G4TQV8</accession>
<dbReference type="GO" id="GO:0022857">
    <property type="term" value="F:transmembrane transporter activity"/>
    <property type="evidence" value="ECO:0007669"/>
    <property type="project" value="InterPro"/>
</dbReference>
<feature type="transmembrane region" description="Helical" evidence="6">
    <location>
        <begin position="446"/>
        <end position="469"/>
    </location>
</feature>
<feature type="transmembrane region" description="Helical" evidence="6">
    <location>
        <begin position="245"/>
        <end position="267"/>
    </location>
</feature>
<protein>
    <submittedName>
        <fullName evidence="8">Probable DHA14-like major facilitator ABC transporter</fullName>
    </submittedName>
</protein>
<comment type="subcellular location">
    <subcellularLocation>
        <location evidence="1">Membrane</location>
        <topology evidence="1">Multi-pass membrane protein</topology>
    </subcellularLocation>
</comment>
<dbReference type="GO" id="GO:0005886">
    <property type="term" value="C:plasma membrane"/>
    <property type="evidence" value="ECO:0007669"/>
    <property type="project" value="TreeGrafter"/>
</dbReference>
<dbReference type="HOGENOM" id="CLU_395408_0_0_1"/>
<feature type="region of interest" description="Disordered" evidence="5">
    <location>
        <begin position="1"/>
        <end position="28"/>
    </location>
</feature>
<dbReference type="CDD" id="cd17502">
    <property type="entry name" value="MFS_Azr1_MDR_like"/>
    <property type="match status" value="1"/>
</dbReference>
<keyword evidence="2 6" id="KW-0812">Transmembrane</keyword>
<evidence type="ECO:0000256" key="6">
    <source>
        <dbReference type="SAM" id="Phobius"/>
    </source>
</evidence>
<feature type="compositionally biased region" description="Basic and acidic residues" evidence="5">
    <location>
        <begin position="1"/>
        <end position="11"/>
    </location>
</feature>
<dbReference type="InterPro" id="IPR020846">
    <property type="entry name" value="MFS_dom"/>
</dbReference>
<evidence type="ECO:0000256" key="4">
    <source>
        <dbReference type="ARBA" id="ARBA00023136"/>
    </source>
</evidence>
<feature type="transmembrane region" description="Helical" evidence="6">
    <location>
        <begin position="411"/>
        <end position="434"/>
    </location>
</feature>
<dbReference type="PROSITE" id="PS50850">
    <property type="entry name" value="MFS"/>
    <property type="match status" value="2"/>
</dbReference>
<feature type="transmembrane region" description="Helical" evidence="6">
    <location>
        <begin position="318"/>
        <end position="336"/>
    </location>
</feature>
<dbReference type="InterPro" id="IPR011701">
    <property type="entry name" value="MFS"/>
</dbReference>
<evidence type="ECO:0000256" key="1">
    <source>
        <dbReference type="ARBA" id="ARBA00004141"/>
    </source>
</evidence>
<dbReference type="Gene3D" id="1.20.1250.20">
    <property type="entry name" value="MFS general substrate transporter like domains"/>
    <property type="match status" value="1"/>
</dbReference>
<feature type="transmembrane region" description="Helical" evidence="6">
    <location>
        <begin position="175"/>
        <end position="196"/>
    </location>
</feature>
<evidence type="ECO:0000313" key="9">
    <source>
        <dbReference type="Proteomes" id="UP000007148"/>
    </source>
</evidence>
<feature type="transmembrane region" description="Helical" evidence="6">
    <location>
        <begin position="279"/>
        <end position="297"/>
    </location>
</feature>
<evidence type="ECO:0000256" key="3">
    <source>
        <dbReference type="ARBA" id="ARBA00022989"/>
    </source>
</evidence>
<evidence type="ECO:0000256" key="2">
    <source>
        <dbReference type="ARBA" id="ARBA00022692"/>
    </source>
</evidence>
<evidence type="ECO:0000313" key="8">
    <source>
        <dbReference type="EMBL" id="CCA73701.1"/>
    </source>
</evidence>
<keyword evidence="9" id="KW-1185">Reference proteome</keyword>
<dbReference type="InterPro" id="IPR036259">
    <property type="entry name" value="MFS_trans_sf"/>
</dbReference>
<reference evidence="8 9" key="1">
    <citation type="journal article" date="2011" name="PLoS Pathog.">
        <title>Endophytic Life Strategies Decoded by Genome and Transcriptome Analyses of the Mutualistic Root Symbiont Piriformospora indica.</title>
        <authorList>
            <person name="Zuccaro A."/>
            <person name="Lahrmann U."/>
            <person name="Guldener U."/>
            <person name="Langen G."/>
            <person name="Pfiffi S."/>
            <person name="Biedenkopf D."/>
            <person name="Wong P."/>
            <person name="Samans B."/>
            <person name="Grimm C."/>
            <person name="Basiewicz M."/>
            <person name="Murat C."/>
            <person name="Martin F."/>
            <person name="Kogel K.H."/>
        </authorList>
    </citation>
    <scope>NUCLEOTIDE SEQUENCE [LARGE SCALE GENOMIC DNA]</scope>
    <source>
        <strain evidence="8 9">DSM 11827</strain>
    </source>
</reference>
<feature type="transmembrane region" description="Helical" evidence="6">
    <location>
        <begin position="142"/>
        <end position="163"/>
    </location>
</feature>
<dbReference type="Gene3D" id="1.20.1720.10">
    <property type="entry name" value="Multidrug resistance protein D"/>
    <property type="match status" value="2"/>
</dbReference>
<organism evidence="8 9">
    <name type="scientific">Serendipita indica (strain DSM 11827)</name>
    <name type="common">Root endophyte fungus</name>
    <name type="synonym">Piriformospora indica</name>
    <dbReference type="NCBI Taxonomy" id="1109443"/>
    <lineage>
        <taxon>Eukaryota</taxon>
        <taxon>Fungi</taxon>
        <taxon>Dikarya</taxon>
        <taxon>Basidiomycota</taxon>
        <taxon>Agaricomycotina</taxon>
        <taxon>Agaricomycetes</taxon>
        <taxon>Sebacinales</taxon>
        <taxon>Serendipitaceae</taxon>
        <taxon>Serendipita</taxon>
    </lineage>
</organism>
<feature type="transmembrane region" description="Helical" evidence="6">
    <location>
        <begin position="381"/>
        <end position="399"/>
    </location>
</feature>
<keyword evidence="4 6" id="KW-0472">Membrane</keyword>
<comment type="caution">
    <text evidence="8">The sequence shown here is derived from an EMBL/GenBank/DDBJ whole genome shotgun (WGS) entry which is preliminary data.</text>
</comment>
<dbReference type="Proteomes" id="UP000007148">
    <property type="component" value="Unassembled WGS sequence"/>
</dbReference>
<feature type="transmembrane region" description="Helical" evidence="6">
    <location>
        <begin position="673"/>
        <end position="693"/>
    </location>
</feature>
<evidence type="ECO:0000259" key="7">
    <source>
        <dbReference type="PROSITE" id="PS50850"/>
    </source>
</evidence>
<feature type="transmembrane region" description="Helical" evidence="6">
    <location>
        <begin position="647"/>
        <end position="667"/>
    </location>
</feature>